<reference evidence="4 5" key="1">
    <citation type="submission" date="2017-03" db="EMBL/GenBank/DDBJ databases">
        <title>Genome sequence of Sphingomonas mucosissima DSM 17494.</title>
        <authorList>
            <person name="Poehlein A."/>
            <person name="Wuebbeler J.H."/>
            <person name="Steinbuechel A."/>
            <person name="Daniel R."/>
        </authorList>
    </citation>
    <scope>NUCLEOTIDE SEQUENCE [LARGE SCALE GENOMIC DNA]</scope>
    <source>
        <strain evidence="4 5">DSM 17494</strain>
    </source>
</reference>
<dbReference type="RefSeq" id="WP_169715645.1">
    <property type="nucleotide sequence ID" value="NZ_NBBJ01000001.1"/>
</dbReference>
<organism evidence="4 5">
    <name type="scientific">Sphingomonas mucosissima</name>
    <dbReference type="NCBI Taxonomy" id="370959"/>
    <lineage>
        <taxon>Bacteria</taxon>
        <taxon>Pseudomonadati</taxon>
        <taxon>Pseudomonadota</taxon>
        <taxon>Alphaproteobacteria</taxon>
        <taxon>Sphingomonadales</taxon>
        <taxon>Sphingomonadaceae</taxon>
        <taxon>Sphingomonas</taxon>
    </lineage>
</organism>
<dbReference type="PANTHER" id="PTHR30055:SF181">
    <property type="entry name" value="BLR6905 PROTEIN"/>
    <property type="match status" value="1"/>
</dbReference>
<evidence type="ECO:0000256" key="1">
    <source>
        <dbReference type="ARBA" id="ARBA00023125"/>
    </source>
</evidence>
<dbReference type="InterPro" id="IPR050109">
    <property type="entry name" value="HTH-type_TetR-like_transc_reg"/>
</dbReference>
<dbReference type="EMBL" id="NBBJ01000001">
    <property type="protein sequence ID" value="OWK33073.1"/>
    <property type="molecule type" value="Genomic_DNA"/>
</dbReference>
<keyword evidence="1 2" id="KW-0238">DNA-binding</keyword>
<dbReference type="GO" id="GO:0000976">
    <property type="term" value="F:transcription cis-regulatory region binding"/>
    <property type="evidence" value="ECO:0007669"/>
    <property type="project" value="TreeGrafter"/>
</dbReference>
<evidence type="ECO:0000313" key="5">
    <source>
        <dbReference type="Proteomes" id="UP000197783"/>
    </source>
</evidence>
<dbReference type="InterPro" id="IPR041586">
    <property type="entry name" value="PsrA_TetR_C"/>
</dbReference>
<evidence type="ECO:0000259" key="3">
    <source>
        <dbReference type="PROSITE" id="PS50977"/>
    </source>
</evidence>
<dbReference type="PROSITE" id="PS50977">
    <property type="entry name" value="HTH_TETR_2"/>
    <property type="match status" value="1"/>
</dbReference>
<sequence length="228" mass="25214">MTKSDGRALPPHPMAKQHNATMDRILDAAEELFSQRGVEQVMLKDVAEHVGVHSSLLRYYVRDKQDLFEAVLTQRTPITSARRLAALTRYEQEQAGKLTVEGVLHAYLDAAPDPRLRDDRGWRHFGELGARVTAPLAGGEGLIDMHFDPVMLRLIQLLKKAQPACKTEDILWSCHFMSGALAITLAGVWRAGTKTSKGCAVYDLSVAKERLIGFVAAGLRYGHKIATV</sequence>
<accession>A0A245ZTK7</accession>
<dbReference type="Pfam" id="PF17939">
    <property type="entry name" value="TetR_C_30"/>
    <property type="match status" value="1"/>
</dbReference>
<dbReference type="AlphaFoldDB" id="A0A245ZTK7"/>
<dbReference type="PANTHER" id="PTHR30055">
    <property type="entry name" value="HTH-TYPE TRANSCRIPTIONAL REGULATOR RUTR"/>
    <property type="match status" value="1"/>
</dbReference>
<dbReference type="PRINTS" id="PR00455">
    <property type="entry name" value="HTHTETR"/>
</dbReference>
<dbReference type="InterPro" id="IPR001647">
    <property type="entry name" value="HTH_TetR"/>
</dbReference>
<proteinExistence type="predicted"/>
<name>A0A245ZTK7_9SPHN</name>
<dbReference type="Pfam" id="PF00440">
    <property type="entry name" value="TetR_N"/>
    <property type="match status" value="1"/>
</dbReference>
<dbReference type="Proteomes" id="UP000197783">
    <property type="component" value="Unassembled WGS sequence"/>
</dbReference>
<dbReference type="SUPFAM" id="SSF48498">
    <property type="entry name" value="Tetracyclin repressor-like, C-terminal domain"/>
    <property type="match status" value="1"/>
</dbReference>
<dbReference type="InterPro" id="IPR036271">
    <property type="entry name" value="Tet_transcr_reg_TetR-rel_C_sf"/>
</dbReference>
<dbReference type="Gene3D" id="1.10.357.10">
    <property type="entry name" value="Tetracycline Repressor, domain 2"/>
    <property type="match status" value="1"/>
</dbReference>
<feature type="domain" description="HTH tetR-type" evidence="3">
    <location>
        <begin position="19"/>
        <end position="79"/>
    </location>
</feature>
<dbReference type="GO" id="GO:0003700">
    <property type="term" value="F:DNA-binding transcription factor activity"/>
    <property type="evidence" value="ECO:0007669"/>
    <property type="project" value="TreeGrafter"/>
</dbReference>
<dbReference type="InterPro" id="IPR009057">
    <property type="entry name" value="Homeodomain-like_sf"/>
</dbReference>
<protein>
    <submittedName>
        <fullName evidence="4">DNA-binding transcriptional repressor AcrR</fullName>
    </submittedName>
</protein>
<evidence type="ECO:0000256" key="2">
    <source>
        <dbReference type="PROSITE-ProRule" id="PRU00335"/>
    </source>
</evidence>
<comment type="caution">
    <text evidence="4">The sequence shown here is derived from an EMBL/GenBank/DDBJ whole genome shotgun (WGS) entry which is preliminary data.</text>
</comment>
<gene>
    <name evidence="4" type="ORF">SPMU_14170</name>
</gene>
<feature type="DNA-binding region" description="H-T-H motif" evidence="2">
    <location>
        <begin position="42"/>
        <end position="61"/>
    </location>
</feature>
<keyword evidence="5" id="KW-1185">Reference proteome</keyword>
<evidence type="ECO:0000313" key="4">
    <source>
        <dbReference type="EMBL" id="OWK33073.1"/>
    </source>
</evidence>
<dbReference type="SUPFAM" id="SSF46689">
    <property type="entry name" value="Homeodomain-like"/>
    <property type="match status" value="1"/>
</dbReference>